<dbReference type="Proteomes" id="UP000279384">
    <property type="component" value="Unassembled WGS sequence"/>
</dbReference>
<dbReference type="RefSeq" id="WP_120812548.1">
    <property type="nucleotide sequence ID" value="NZ_RBID01000019.1"/>
</dbReference>
<dbReference type="Pfam" id="PF00117">
    <property type="entry name" value="GATase"/>
    <property type="match status" value="1"/>
</dbReference>
<feature type="domain" description="Glutamine amidotransferase" evidence="1">
    <location>
        <begin position="52"/>
        <end position="194"/>
    </location>
</feature>
<name>A0A495AXC9_VOGIN</name>
<dbReference type="EMBL" id="RBID01000019">
    <property type="protein sequence ID" value="RKQ53381.1"/>
    <property type="molecule type" value="Genomic_DNA"/>
</dbReference>
<dbReference type="AlphaFoldDB" id="A0A495AXC9"/>
<gene>
    <name evidence="2" type="ORF">C8E02_3317</name>
</gene>
<dbReference type="SUPFAM" id="SSF52317">
    <property type="entry name" value="Class I glutamine amidotransferase-like"/>
    <property type="match status" value="1"/>
</dbReference>
<dbReference type="Gene3D" id="3.40.50.880">
    <property type="match status" value="1"/>
</dbReference>
<evidence type="ECO:0000313" key="3">
    <source>
        <dbReference type="Proteomes" id="UP000279384"/>
    </source>
</evidence>
<dbReference type="NCBIfam" id="NF006562">
    <property type="entry name" value="PRK09065.1"/>
    <property type="match status" value="1"/>
</dbReference>
<reference evidence="2 3" key="1">
    <citation type="submission" date="2018-10" db="EMBL/GenBank/DDBJ databases">
        <title>Genomic Encyclopedia of Type Strains, Phase IV (KMG-IV): sequencing the most valuable type-strain genomes for metagenomic binning, comparative biology and taxonomic classification.</title>
        <authorList>
            <person name="Goeker M."/>
        </authorList>
    </citation>
    <scope>NUCLEOTIDE SEQUENCE [LARGE SCALE GENOMIC DNA]</scope>
    <source>
        <strain evidence="2 3">DSM 3303</strain>
    </source>
</reference>
<sequence length="240" mass="25333">MQKKLIIRTGRVYAGLRAELGDFDDWIRRELGADGDSWQVIDVQAGEALPAVTEVAGAVITGSAAMVSERAPWSEATAAWLRSAHAANVPLLGICFGHQLLASALGGEVGYHPQGPEAGTVTVHTTAAAAADPLLSALPERFAANVIHWQSVQRLPAGAVCLAHNAFEPHHAFRHGSAWGVQFHPEFNAEAMTRYLAQLAPLLDKAQLSLPALQQNVAATPHAAALLQRFATLLPGAAQG</sequence>
<organism evidence="2 3">
    <name type="scientific">Vogesella indigofera</name>
    <name type="common">Pseudomonas indigofera</name>
    <dbReference type="NCBI Taxonomy" id="45465"/>
    <lineage>
        <taxon>Bacteria</taxon>
        <taxon>Pseudomonadati</taxon>
        <taxon>Pseudomonadota</taxon>
        <taxon>Betaproteobacteria</taxon>
        <taxon>Neisseriales</taxon>
        <taxon>Chromobacteriaceae</taxon>
        <taxon>Vogesella</taxon>
    </lineage>
</organism>
<accession>A0A495AXC9</accession>
<evidence type="ECO:0000313" key="2">
    <source>
        <dbReference type="EMBL" id="RKQ53381.1"/>
    </source>
</evidence>
<evidence type="ECO:0000259" key="1">
    <source>
        <dbReference type="Pfam" id="PF00117"/>
    </source>
</evidence>
<dbReference type="InterPro" id="IPR044992">
    <property type="entry name" value="ChyE-like"/>
</dbReference>
<dbReference type="InterPro" id="IPR017926">
    <property type="entry name" value="GATASE"/>
</dbReference>
<dbReference type="PROSITE" id="PS51273">
    <property type="entry name" value="GATASE_TYPE_1"/>
    <property type="match status" value="1"/>
</dbReference>
<dbReference type="PANTHER" id="PTHR42695:SF5">
    <property type="entry name" value="GLUTAMINE AMIDOTRANSFERASE YLR126C-RELATED"/>
    <property type="match status" value="1"/>
</dbReference>
<dbReference type="PANTHER" id="PTHR42695">
    <property type="entry name" value="GLUTAMINE AMIDOTRANSFERASE YLR126C-RELATED"/>
    <property type="match status" value="1"/>
</dbReference>
<dbReference type="InterPro" id="IPR029062">
    <property type="entry name" value="Class_I_gatase-like"/>
</dbReference>
<dbReference type="CDD" id="cd01741">
    <property type="entry name" value="GATase1_1"/>
    <property type="match status" value="1"/>
</dbReference>
<proteinExistence type="predicted"/>
<dbReference type="GO" id="GO:0005829">
    <property type="term" value="C:cytosol"/>
    <property type="evidence" value="ECO:0007669"/>
    <property type="project" value="TreeGrafter"/>
</dbReference>
<protein>
    <submittedName>
        <fullName evidence="2">GMP synthase (Glutamine-hydrolysing)</fullName>
    </submittedName>
</protein>
<comment type="caution">
    <text evidence="2">The sequence shown here is derived from an EMBL/GenBank/DDBJ whole genome shotgun (WGS) entry which is preliminary data.</text>
</comment>